<geneLocation type="plasmid" evidence="2 3">
    <name>AbAZ39_p1</name>
</geneLocation>
<organism evidence="2 3">
    <name type="scientific">Azospirillum argentinense</name>
    <dbReference type="NCBI Taxonomy" id="2970906"/>
    <lineage>
        <taxon>Bacteria</taxon>
        <taxon>Pseudomonadati</taxon>
        <taxon>Pseudomonadota</taxon>
        <taxon>Alphaproteobacteria</taxon>
        <taxon>Rhodospirillales</taxon>
        <taxon>Azospirillaceae</taxon>
        <taxon>Azospirillum</taxon>
    </lineage>
</organism>
<evidence type="ECO:0000256" key="1">
    <source>
        <dbReference type="SAM" id="MobiDB-lite"/>
    </source>
</evidence>
<evidence type="ECO:0000313" key="3">
    <source>
        <dbReference type="Proteomes" id="UP000027186"/>
    </source>
</evidence>
<dbReference type="Pfam" id="PF11749">
    <property type="entry name" value="DUF3305"/>
    <property type="match status" value="1"/>
</dbReference>
<evidence type="ECO:0000313" key="2">
    <source>
        <dbReference type="EMBL" id="AIB13397.1"/>
    </source>
</evidence>
<dbReference type="KEGG" id="abq:ABAZ39_15705"/>
<sequence>MTGQAERRGVGITVERQRIDNPWVDARWRVTGALPALPDRAPWTVLAQDGERTGYYAGAAEIVLHPGETENYVENLKGGHPMLYVILRRCAEEPGLRLLAVTVDPGEVDAHSDAGDDLIEAIPLPPDLAAWMRDFVARHHTERPFYKRQRDRADPEAMARRSPVAQSGKDQRHG</sequence>
<protein>
    <submittedName>
        <fullName evidence="2">Molybdopterin-guanine dinucleotide biosynthesis protein A</fullName>
    </submittedName>
</protein>
<dbReference type="Proteomes" id="UP000027186">
    <property type="component" value="Plasmid AbAZ39_p1"/>
</dbReference>
<reference evidence="2 3" key="1">
    <citation type="journal article" date="2014" name="Genome Announc.">
        <title>Complete Genome Sequence of the Model Rhizosphere Strain Azospirillum brasilense Az39, Successfully Applied in Agriculture.</title>
        <authorList>
            <person name="Rivera D."/>
            <person name="Revale S."/>
            <person name="Molina R."/>
            <person name="Gualpa J."/>
            <person name="Puente M."/>
            <person name="Maroniche G."/>
            <person name="Paris G."/>
            <person name="Baker D."/>
            <person name="Clavijo B."/>
            <person name="McLay K."/>
            <person name="Spaepen S."/>
            <person name="Perticari A."/>
            <person name="Vazquez M."/>
            <person name="Wisniewski-Dye F."/>
            <person name="Watkins C."/>
            <person name="Martinez-Abarca F."/>
            <person name="Vanderleyden J."/>
            <person name="Cassan F."/>
        </authorList>
    </citation>
    <scope>NUCLEOTIDE SEQUENCE [LARGE SCALE GENOMIC DNA]</scope>
    <source>
        <strain evidence="2 3">Az39</strain>
        <plasmid evidence="2">AbAZ39_p1</plasmid>
    </source>
</reference>
<dbReference type="AlphaFoldDB" id="A0A060DKE2"/>
<name>A0A060DKE2_9PROT</name>
<accession>A0A060DKE2</accession>
<dbReference type="EMBL" id="CP007794">
    <property type="protein sequence ID" value="AIB13397.1"/>
    <property type="molecule type" value="Genomic_DNA"/>
</dbReference>
<gene>
    <name evidence="2" type="ORF">ABAZ39_15705</name>
</gene>
<dbReference type="RefSeq" id="WP_040133897.1">
    <property type="nucleotide sequence ID" value="NZ_CP007794.1"/>
</dbReference>
<proteinExistence type="predicted"/>
<feature type="region of interest" description="Disordered" evidence="1">
    <location>
        <begin position="143"/>
        <end position="174"/>
    </location>
</feature>
<dbReference type="InterPro" id="IPR021736">
    <property type="entry name" value="DUF3305"/>
</dbReference>
<keyword evidence="2" id="KW-0614">Plasmid</keyword>